<dbReference type="AlphaFoldDB" id="A0A1H6F3B6"/>
<dbReference type="RefSeq" id="WP_103964978.1">
    <property type="nucleotide sequence ID" value="NZ_FNVT01000057.1"/>
</dbReference>
<sequence>MDPSVIPTLAAVISAIVGGAAGEAGKNAWASLTALIRRRFGDDDAVVSAIERAETRPAAETAEIIAVRAAADPTFEEELRHWTTETVRFVQSRHDVSNTISGDARVTGPVLQAGDVHGSINFGKS</sequence>
<dbReference type="Proteomes" id="UP000236732">
    <property type="component" value="Unassembled WGS sequence"/>
</dbReference>
<accession>A0A1H6F3B6</accession>
<keyword evidence="2" id="KW-1185">Reference proteome</keyword>
<protein>
    <submittedName>
        <fullName evidence="1">Uncharacterized protein</fullName>
    </submittedName>
</protein>
<proteinExistence type="predicted"/>
<reference evidence="1 2" key="1">
    <citation type="submission" date="2016-10" db="EMBL/GenBank/DDBJ databases">
        <authorList>
            <person name="de Groot N.N."/>
        </authorList>
    </citation>
    <scope>NUCLEOTIDE SEQUENCE [LARGE SCALE GENOMIC DNA]</scope>
    <source>
        <strain evidence="1 2">CGMCC 4.7037</strain>
    </source>
</reference>
<evidence type="ECO:0000313" key="1">
    <source>
        <dbReference type="EMBL" id="SEH04083.1"/>
    </source>
</evidence>
<dbReference type="OrthoDB" id="4239816at2"/>
<organism evidence="1 2">
    <name type="scientific">Nonomuraea solani</name>
    <dbReference type="NCBI Taxonomy" id="1144553"/>
    <lineage>
        <taxon>Bacteria</taxon>
        <taxon>Bacillati</taxon>
        <taxon>Actinomycetota</taxon>
        <taxon>Actinomycetes</taxon>
        <taxon>Streptosporangiales</taxon>
        <taxon>Streptosporangiaceae</taxon>
        <taxon>Nonomuraea</taxon>
    </lineage>
</organism>
<name>A0A1H6F3B6_9ACTN</name>
<evidence type="ECO:0000313" key="2">
    <source>
        <dbReference type="Proteomes" id="UP000236732"/>
    </source>
</evidence>
<dbReference type="EMBL" id="FNVT01000057">
    <property type="protein sequence ID" value="SEH04083.1"/>
    <property type="molecule type" value="Genomic_DNA"/>
</dbReference>
<gene>
    <name evidence="1" type="ORF">SAMN05444920_1573</name>
</gene>